<dbReference type="InterPro" id="IPR001451">
    <property type="entry name" value="Hexapep"/>
</dbReference>
<dbReference type="NCBIfam" id="TIGR01853">
    <property type="entry name" value="lipid_A_lpxD"/>
    <property type="match status" value="1"/>
</dbReference>
<dbReference type="Pfam" id="PF04613">
    <property type="entry name" value="LpxD"/>
    <property type="match status" value="1"/>
</dbReference>
<comment type="function">
    <text evidence="7">Catalyzes the N-acylation of UDP-3-O-acylglucosamine using 3-hydroxyacyl-ACP as the acyl donor. Is involved in the biosynthesis of lipid A, a phosphorylated glycolipid that anchors the lipopolysaccharide to the outer membrane of the cell.</text>
</comment>
<evidence type="ECO:0000256" key="3">
    <source>
        <dbReference type="ARBA" id="ARBA00022679"/>
    </source>
</evidence>
<proteinExistence type="inferred from homology"/>
<dbReference type="InterPro" id="IPR018357">
    <property type="entry name" value="Hexapep_transf_CS"/>
</dbReference>
<comment type="pathway">
    <text evidence="7">Bacterial outer membrane biogenesis; LPS lipid A biosynthesis.</text>
</comment>
<dbReference type="PANTHER" id="PTHR43378">
    <property type="entry name" value="UDP-3-O-ACYLGLUCOSAMINE N-ACYLTRANSFERASE"/>
    <property type="match status" value="1"/>
</dbReference>
<evidence type="ECO:0000313" key="9">
    <source>
        <dbReference type="EMBL" id="MEX4007991.1"/>
    </source>
</evidence>
<keyword evidence="4 7" id="KW-0677">Repeat</keyword>
<dbReference type="SUPFAM" id="SSF51161">
    <property type="entry name" value="Trimeric LpxA-like enzymes"/>
    <property type="match status" value="1"/>
</dbReference>
<feature type="active site" description="Proton acceptor" evidence="7">
    <location>
        <position position="257"/>
    </location>
</feature>
<keyword evidence="10" id="KW-1185">Reference proteome</keyword>
<keyword evidence="1 7" id="KW-0444">Lipid biosynthesis</keyword>
<feature type="domain" description="UDP-3-O-[3-hydroxymyristoyl] glucosamine N-acyltransferase non-repeat region" evidence="8">
    <location>
        <begin position="35"/>
        <end position="99"/>
    </location>
</feature>
<name>A0ABV3WUN3_9HYPH</name>
<dbReference type="InterPro" id="IPR011004">
    <property type="entry name" value="Trimer_LpxA-like_sf"/>
</dbReference>
<dbReference type="InterPro" id="IPR007691">
    <property type="entry name" value="LpxD"/>
</dbReference>
<dbReference type="PROSITE" id="PS00101">
    <property type="entry name" value="HEXAPEP_TRANSFERASES"/>
    <property type="match status" value="1"/>
</dbReference>
<evidence type="ECO:0000256" key="6">
    <source>
        <dbReference type="ARBA" id="ARBA00023315"/>
    </source>
</evidence>
<keyword evidence="5 7" id="KW-0443">Lipid metabolism</keyword>
<evidence type="ECO:0000313" key="10">
    <source>
        <dbReference type="Proteomes" id="UP001559025"/>
    </source>
</evidence>
<gene>
    <name evidence="7 9" type="primary">lpxD</name>
    <name evidence="9" type="ORF">V1479_11795</name>
</gene>
<dbReference type="InterPro" id="IPR020573">
    <property type="entry name" value="UDP_GlcNAc_AcTrfase_non-rep"/>
</dbReference>
<evidence type="ECO:0000256" key="4">
    <source>
        <dbReference type="ARBA" id="ARBA00022737"/>
    </source>
</evidence>
<dbReference type="GO" id="GO:0103118">
    <property type="term" value="F:UDP-3-O-[(3R)-3-hydroxyacyl]-glucosamine N-acyltransferase activity"/>
    <property type="evidence" value="ECO:0007669"/>
    <property type="project" value="UniProtKB-EC"/>
</dbReference>
<dbReference type="CDD" id="cd03352">
    <property type="entry name" value="LbH_LpxD"/>
    <property type="match status" value="1"/>
</dbReference>
<dbReference type="EMBL" id="JAZHFV010000003">
    <property type="protein sequence ID" value="MEX4007991.1"/>
    <property type="molecule type" value="Genomic_DNA"/>
</dbReference>
<dbReference type="HAMAP" id="MF_00523">
    <property type="entry name" value="LpxD"/>
    <property type="match status" value="1"/>
</dbReference>
<evidence type="ECO:0000259" key="8">
    <source>
        <dbReference type="Pfam" id="PF04613"/>
    </source>
</evidence>
<dbReference type="PANTHER" id="PTHR43378:SF2">
    <property type="entry name" value="UDP-3-O-ACYLGLUCOSAMINE N-ACYLTRANSFERASE 1, MITOCHONDRIAL-RELATED"/>
    <property type="match status" value="1"/>
</dbReference>
<evidence type="ECO:0000256" key="7">
    <source>
        <dbReference type="HAMAP-Rule" id="MF_00523"/>
    </source>
</evidence>
<comment type="caution">
    <text evidence="9">The sequence shown here is derived from an EMBL/GenBank/DDBJ whole genome shotgun (WGS) entry which is preliminary data.</text>
</comment>
<sequence length="352" mass="35753">MTDPVFFEPSRRFTAVEIATLTGAELRTPQLAQNEVSKLVSAGEGGPGALIFIDGKRNAAKLEVIEASVVLCTEDVAGFVRDGSAIVVSARPQSDFAAIGRIMFPAAVRPAPLTGENGVSPGAHVHPDALIESGAIIEAGAVVGPHAAIGSGTVIAPTAVIGSSCQVGRDSFVGPGASVQNALVGNRVIIHAGVRIGQDGFGFAAGRSGPEKIPQIGRVIIQDDVEIGANTTVDRGTLSDTIIGEGSKIDNLVQIAHNVRIGRFCLIAGLCGLSGSVQLGDGVMLGGSVGLADHISIGSGAAIAARSGVMNDVPAGARWGGAPAQPLKSLFREIATIRKLTNDQTGKGPRDE</sequence>
<dbReference type="Pfam" id="PF00132">
    <property type="entry name" value="Hexapep"/>
    <property type="match status" value="2"/>
</dbReference>
<dbReference type="Gene3D" id="3.40.1390.10">
    <property type="entry name" value="MurE/MurF, N-terminal domain"/>
    <property type="match status" value="1"/>
</dbReference>
<comment type="catalytic activity">
    <reaction evidence="7">
        <text>a UDP-3-O-[(3R)-3-hydroxyacyl]-alpha-D-glucosamine + a (3R)-hydroxyacyl-[ACP] = a UDP-2-N,3-O-bis[(3R)-3-hydroxyacyl]-alpha-D-glucosamine + holo-[ACP] + H(+)</text>
        <dbReference type="Rhea" id="RHEA:53836"/>
        <dbReference type="Rhea" id="RHEA-COMP:9685"/>
        <dbReference type="Rhea" id="RHEA-COMP:9945"/>
        <dbReference type="ChEBI" id="CHEBI:15378"/>
        <dbReference type="ChEBI" id="CHEBI:64479"/>
        <dbReference type="ChEBI" id="CHEBI:78827"/>
        <dbReference type="ChEBI" id="CHEBI:137740"/>
        <dbReference type="ChEBI" id="CHEBI:137748"/>
        <dbReference type="EC" id="2.3.1.191"/>
    </reaction>
</comment>
<dbReference type="Proteomes" id="UP001559025">
    <property type="component" value="Unassembled WGS sequence"/>
</dbReference>
<comment type="subunit">
    <text evidence="7">Homotrimer.</text>
</comment>
<comment type="similarity">
    <text evidence="7">Belongs to the transferase hexapeptide repeat family. LpxD subfamily.</text>
</comment>
<evidence type="ECO:0000256" key="2">
    <source>
        <dbReference type="ARBA" id="ARBA00022556"/>
    </source>
</evidence>
<evidence type="ECO:0000256" key="1">
    <source>
        <dbReference type="ARBA" id="ARBA00022516"/>
    </source>
</evidence>
<dbReference type="EC" id="2.3.1.191" evidence="7"/>
<dbReference type="Gene3D" id="2.160.10.10">
    <property type="entry name" value="Hexapeptide repeat proteins"/>
    <property type="match status" value="1"/>
</dbReference>
<keyword evidence="2 7" id="KW-0441">Lipid A biosynthesis</keyword>
<accession>A0ABV3WUN3</accession>
<protein>
    <recommendedName>
        <fullName evidence="7">UDP-3-O-acylglucosamine N-acyltransferase</fullName>
        <ecNumber evidence="7">2.3.1.191</ecNumber>
    </recommendedName>
</protein>
<organism evidence="9 10">
    <name type="scientific">Neoaquamicrobium sediminum</name>
    <dbReference type="NCBI Taxonomy" id="1849104"/>
    <lineage>
        <taxon>Bacteria</taxon>
        <taxon>Pseudomonadati</taxon>
        <taxon>Pseudomonadota</taxon>
        <taxon>Alphaproteobacteria</taxon>
        <taxon>Hyphomicrobiales</taxon>
        <taxon>Phyllobacteriaceae</taxon>
        <taxon>Neoaquamicrobium</taxon>
    </lineage>
</organism>
<keyword evidence="6 7" id="KW-0012">Acyltransferase</keyword>
<evidence type="ECO:0000256" key="5">
    <source>
        <dbReference type="ARBA" id="ARBA00023098"/>
    </source>
</evidence>
<dbReference type="RefSeq" id="WP_368803056.1">
    <property type="nucleotide sequence ID" value="NZ_JAZHFV010000003.1"/>
</dbReference>
<reference evidence="9 10" key="1">
    <citation type="submission" date="2024-01" db="EMBL/GenBank/DDBJ databases">
        <title>New evidence supports the origin of RcGTA from prophage.</title>
        <authorList>
            <person name="Xu Y."/>
            <person name="Liu B."/>
            <person name="Chen F."/>
        </authorList>
    </citation>
    <scope>NUCLEOTIDE SEQUENCE [LARGE SCALE GENOMIC DNA]</scope>
    <source>
        <strain evidence="9 10">CBW1107-2</strain>
    </source>
</reference>
<dbReference type="NCBIfam" id="NF002060">
    <property type="entry name" value="PRK00892.1"/>
    <property type="match status" value="1"/>
</dbReference>
<keyword evidence="3 7" id="KW-0808">Transferase</keyword>